<dbReference type="PRINTS" id="PR00700">
    <property type="entry name" value="PRTYPHPHTASE"/>
</dbReference>
<dbReference type="InterPro" id="IPR050348">
    <property type="entry name" value="Protein-Tyr_Phosphatase"/>
</dbReference>
<dbReference type="Pfam" id="PF00102">
    <property type="entry name" value="Y_phosphatase"/>
    <property type="match status" value="2"/>
</dbReference>
<feature type="domain" description="Tyrosine-protein phosphatase" evidence="1">
    <location>
        <begin position="187"/>
        <end position="342"/>
    </location>
</feature>
<dbReference type="InterPro" id="IPR000242">
    <property type="entry name" value="PTP_cat"/>
</dbReference>
<dbReference type="PROSITE" id="PS50055">
    <property type="entry name" value="TYR_PHOSPHATASE_PTP"/>
    <property type="match status" value="2"/>
</dbReference>
<keyword evidence="4" id="KW-1185">Reference proteome</keyword>
<evidence type="ECO:0000259" key="1">
    <source>
        <dbReference type="PROSITE" id="PS50055"/>
    </source>
</evidence>
<name>A0A6J8B539_MYTCO</name>
<dbReference type="AlphaFoldDB" id="A0A6J8B539"/>
<dbReference type="Proteomes" id="UP000507470">
    <property type="component" value="Unassembled WGS sequence"/>
</dbReference>
<dbReference type="InterPro" id="IPR003595">
    <property type="entry name" value="Tyr_Pase_cat"/>
</dbReference>
<dbReference type="InterPro" id="IPR029021">
    <property type="entry name" value="Prot-tyrosine_phosphatase-like"/>
</dbReference>
<sequence length="352" mass="41133">MMNILGPLWNTIPDFWTMIWQNNIRKIIMLINLVKTGMLRYATCFYWPDGEMPREFGNLILTLQSEKERPDYVSRQISIEDKMTKEKRTVYQYHFTAWPDNILPDPIYLALFHKHVMTDHSDVEKGKILVHCKAGIGLTGMYIGLDALYEEGCVTGCVDIVKFVKKMRQSRKNMVHIPSYPKFVQYLTTQLPLPDTKIDFRNMVWNRHSSTIVMFINEPTEAELVYAAKDHTFSCGYFTMKITRRENEEYDITDYPKLSVLCKLMNMKSTRVSMSHNAVTVVSCDGAKNYGLFCTFSNAVFSMTIDDNADIYLLTRLIQLRRPEVLAHFEEYRLCYEALNFYLESLNVKNNV</sequence>
<dbReference type="GO" id="GO:0004725">
    <property type="term" value="F:protein tyrosine phosphatase activity"/>
    <property type="evidence" value="ECO:0007669"/>
    <property type="project" value="InterPro"/>
</dbReference>
<dbReference type="InterPro" id="IPR000387">
    <property type="entry name" value="Tyr_Pase_dom"/>
</dbReference>
<accession>A0A6J8B539</accession>
<feature type="domain" description="Tyrosine-protein phosphatase" evidence="1">
    <location>
        <begin position="1"/>
        <end position="191"/>
    </location>
</feature>
<feature type="domain" description="Tyrosine specific protein phosphatases" evidence="2">
    <location>
        <begin position="110"/>
        <end position="182"/>
    </location>
</feature>
<evidence type="ECO:0000313" key="3">
    <source>
        <dbReference type="EMBL" id="CAC5378571.1"/>
    </source>
</evidence>
<proteinExistence type="predicted"/>
<dbReference type="PANTHER" id="PTHR19134">
    <property type="entry name" value="RECEPTOR-TYPE TYROSINE-PROTEIN PHOSPHATASE"/>
    <property type="match status" value="1"/>
</dbReference>
<dbReference type="SMART" id="SM00404">
    <property type="entry name" value="PTPc_motif"/>
    <property type="match status" value="1"/>
</dbReference>
<evidence type="ECO:0000259" key="2">
    <source>
        <dbReference type="PROSITE" id="PS50056"/>
    </source>
</evidence>
<organism evidence="3 4">
    <name type="scientific">Mytilus coruscus</name>
    <name type="common">Sea mussel</name>
    <dbReference type="NCBI Taxonomy" id="42192"/>
    <lineage>
        <taxon>Eukaryota</taxon>
        <taxon>Metazoa</taxon>
        <taxon>Spiralia</taxon>
        <taxon>Lophotrochozoa</taxon>
        <taxon>Mollusca</taxon>
        <taxon>Bivalvia</taxon>
        <taxon>Autobranchia</taxon>
        <taxon>Pteriomorphia</taxon>
        <taxon>Mytilida</taxon>
        <taxon>Mytiloidea</taxon>
        <taxon>Mytilidae</taxon>
        <taxon>Mytilinae</taxon>
        <taxon>Mytilus</taxon>
    </lineage>
</organism>
<dbReference type="PROSITE" id="PS50056">
    <property type="entry name" value="TYR_PHOSPHATASE_2"/>
    <property type="match status" value="1"/>
</dbReference>
<protein>
    <recommendedName>
        <fullName evidence="5">Protein-tyrosine-phosphatase</fullName>
    </recommendedName>
</protein>
<evidence type="ECO:0000313" key="4">
    <source>
        <dbReference type="Proteomes" id="UP000507470"/>
    </source>
</evidence>
<dbReference type="OrthoDB" id="5981934at2759"/>
<dbReference type="CDD" id="cd00047">
    <property type="entry name" value="PTPc"/>
    <property type="match status" value="1"/>
</dbReference>
<dbReference type="SMART" id="SM00194">
    <property type="entry name" value="PTPc"/>
    <property type="match status" value="1"/>
</dbReference>
<dbReference type="PANTHER" id="PTHR19134:SF449">
    <property type="entry name" value="TYROSINE-PROTEIN PHOSPHATASE 1"/>
    <property type="match status" value="1"/>
</dbReference>
<dbReference type="SUPFAM" id="SSF52799">
    <property type="entry name" value="(Phosphotyrosine protein) phosphatases II"/>
    <property type="match status" value="2"/>
</dbReference>
<dbReference type="EMBL" id="CACVKT020002575">
    <property type="protein sequence ID" value="CAC5378571.1"/>
    <property type="molecule type" value="Genomic_DNA"/>
</dbReference>
<evidence type="ECO:0008006" key="5">
    <source>
        <dbReference type="Google" id="ProtNLM"/>
    </source>
</evidence>
<dbReference type="Gene3D" id="3.90.190.10">
    <property type="entry name" value="Protein tyrosine phosphatase superfamily"/>
    <property type="match status" value="3"/>
</dbReference>
<gene>
    <name evidence="3" type="ORF">MCOR_14757</name>
</gene>
<reference evidence="3 4" key="1">
    <citation type="submission" date="2020-06" db="EMBL/GenBank/DDBJ databases">
        <authorList>
            <person name="Li R."/>
            <person name="Bekaert M."/>
        </authorList>
    </citation>
    <scope>NUCLEOTIDE SEQUENCE [LARGE SCALE GENOMIC DNA]</scope>
    <source>
        <strain evidence="4">wild</strain>
    </source>
</reference>